<feature type="domain" description="HTH arsR-type" evidence="2">
    <location>
        <begin position="30"/>
        <end position="110"/>
    </location>
</feature>
<dbReference type="SUPFAM" id="SSF46785">
    <property type="entry name" value="Winged helix' DNA-binding domain"/>
    <property type="match status" value="1"/>
</dbReference>
<dbReference type="Proteomes" id="UP000282322">
    <property type="component" value="Unassembled WGS sequence"/>
</dbReference>
<organism evidence="3 4">
    <name type="scientific">Halocatena pleomorpha</name>
    <dbReference type="NCBI Taxonomy" id="1785090"/>
    <lineage>
        <taxon>Archaea</taxon>
        <taxon>Methanobacteriati</taxon>
        <taxon>Methanobacteriota</taxon>
        <taxon>Stenosarchaea group</taxon>
        <taxon>Halobacteria</taxon>
        <taxon>Halobacteriales</taxon>
        <taxon>Natronomonadaceae</taxon>
        <taxon>Halocatena</taxon>
    </lineage>
</organism>
<keyword evidence="1" id="KW-0812">Transmembrane</keyword>
<protein>
    <submittedName>
        <fullName evidence="3">ArsR family transcriptional regulator</fullName>
    </submittedName>
</protein>
<dbReference type="Gene3D" id="1.10.10.10">
    <property type="entry name" value="Winged helix-like DNA-binding domain superfamily/Winged helix DNA-binding domain"/>
    <property type="match status" value="1"/>
</dbReference>
<gene>
    <name evidence="3" type="ORF">EIK79_05165</name>
</gene>
<dbReference type="OrthoDB" id="11368at2157"/>
<sequence length="183" mass="20142">MMSLLPLRGETQSTPNEPRVLGLDNEAAEEAFETLTASTTRKVLSIIYEQPSTPTEIRDEIDTSLQNVHYHLGKLEDAELIEPSGVGYSEKGTEMTVYAPANEAVVLFAGRKSDRLRLRDFLRRALGAVVVLAGVSTLFSFLFSVNKAGAATSQLFMVDSVLMFLVGGLFSIFVIGVLWYFDQ</sequence>
<dbReference type="SMART" id="SM00418">
    <property type="entry name" value="HTH_ARSR"/>
    <property type="match status" value="1"/>
</dbReference>
<evidence type="ECO:0000313" key="3">
    <source>
        <dbReference type="EMBL" id="RRJ32209.1"/>
    </source>
</evidence>
<feature type="transmembrane region" description="Helical" evidence="1">
    <location>
        <begin position="155"/>
        <end position="181"/>
    </location>
</feature>
<dbReference type="InterPro" id="IPR001845">
    <property type="entry name" value="HTH_ArsR_DNA-bd_dom"/>
</dbReference>
<feature type="transmembrane region" description="Helical" evidence="1">
    <location>
        <begin position="121"/>
        <end position="143"/>
    </location>
</feature>
<keyword evidence="1" id="KW-0472">Membrane</keyword>
<comment type="caution">
    <text evidence="3">The sequence shown here is derived from an EMBL/GenBank/DDBJ whole genome shotgun (WGS) entry which is preliminary data.</text>
</comment>
<evidence type="ECO:0000256" key="1">
    <source>
        <dbReference type="SAM" id="Phobius"/>
    </source>
</evidence>
<reference evidence="3 4" key="1">
    <citation type="submission" date="2018-11" db="EMBL/GenBank/DDBJ databases">
        <title>Taxonoimc description of Halomarina strain SPP-AMP-1.</title>
        <authorList>
            <person name="Pal Y."/>
            <person name="Srinivasana K."/>
            <person name="Verma A."/>
            <person name="Kumar P."/>
        </authorList>
    </citation>
    <scope>NUCLEOTIDE SEQUENCE [LARGE SCALE GENOMIC DNA]</scope>
    <source>
        <strain evidence="3 4">SPP-AMP-1</strain>
    </source>
</reference>
<dbReference type="InterPro" id="IPR036390">
    <property type="entry name" value="WH_DNA-bd_sf"/>
</dbReference>
<keyword evidence="1" id="KW-1133">Transmembrane helix</keyword>
<dbReference type="InterPro" id="IPR036388">
    <property type="entry name" value="WH-like_DNA-bd_sf"/>
</dbReference>
<dbReference type="InterPro" id="IPR011991">
    <property type="entry name" value="ArsR-like_HTH"/>
</dbReference>
<dbReference type="AlphaFoldDB" id="A0A3P3RH63"/>
<accession>A0A3P3RH63</accession>
<evidence type="ECO:0000259" key="2">
    <source>
        <dbReference type="SMART" id="SM00418"/>
    </source>
</evidence>
<evidence type="ECO:0000313" key="4">
    <source>
        <dbReference type="Proteomes" id="UP000282322"/>
    </source>
</evidence>
<dbReference type="Pfam" id="PF12840">
    <property type="entry name" value="HTH_20"/>
    <property type="match status" value="1"/>
</dbReference>
<name>A0A3P3RH63_9EURY</name>
<dbReference type="CDD" id="cd00090">
    <property type="entry name" value="HTH_ARSR"/>
    <property type="match status" value="1"/>
</dbReference>
<keyword evidence="4" id="KW-1185">Reference proteome</keyword>
<dbReference type="EMBL" id="RRCH01000010">
    <property type="protein sequence ID" value="RRJ32209.1"/>
    <property type="molecule type" value="Genomic_DNA"/>
</dbReference>
<proteinExistence type="predicted"/>
<dbReference type="GO" id="GO:0003700">
    <property type="term" value="F:DNA-binding transcription factor activity"/>
    <property type="evidence" value="ECO:0007669"/>
    <property type="project" value="InterPro"/>
</dbReference>